<dbReference type="PANTHER" id="PTHR10578:SF149">
    <property type="entry name" value="2-HYDROXYACID OXIDASE 2"/>
    <property type="match status" value="1"/>
</dbReference>
<dbReference type="PROSITE" id="PS51349">
    <property type="entry name" value="FMN_HYDROXY_ACID_DH_2"/>
    <property type="match status" value="1"/>
</dbReference>
<dbReference type="InterPro" id="IPR037396">
    <property type="entry name" value="FMN_HAD"/>
</dbReference>
<dbReference type="EMBL" id="JAGRRH010000012">
    <property type="protein sequence ID" value="KAG7362140.1"/>
    <property type="molecule type" value="Genomic_DNA"/>
</dbReference>
<dbReference type="GO" id="GO:0010181">
    <property type="term" value="F:FMN binding"/>
    <property type="evidence" value="ECO:0007669"/>
    <property type="project" value="InterPro"/>
</dbReference>
<evidence type="ECO:0000313" key="4">
    <source>
        <dbReference type="EMBL" id="KAG7339076.1"/>
    </source>
</evidence>
<dbReference type="InterPro" id="IPR012133">
    <property type="entry name" value="Alpha-hydoxy_acid_DH_FMN"/>
</dbReference>
<evidence type="ECO:0000256" key="1">
    <source>
        <dbReference type="ARBA" id="ARBA00001917"/>
    </source>
</evidence>
<dbReference type="Proteomes" id="UP000693970">
    <property type="component" value="Unassembled WGS sequence"/>
</dbReference>
<keyword evidence="2" id="KW-0560">Oxidoreductase</keyword>
<sequence length="457" mass="51003">MVLNPHAWGFHKAFQYALSNSTRQRIQHDIFDARYIKQLQHAKTIMDIRHIAQQRAHQMIFDYMDGGADDEYTLTRNQQAYQEYEFIQTKTKKPQQHDINTTSSSAKKSSLSTNLFGHSVDLPFFSCPTAGNKMFHVQGEEAVAQVAYERGTVYVMSSLSTTSFDDINKVIPTTTKTTPKVFQLYVWKDRDLVKDLLHQAKSHGFTGLALTVDATWMGNRERDVRNGFSIPPNYSLQQTLQAIRAPAWTWDFITHDPYSYACINQDVPAESLVSFINRQLTPDFSWKDAEWLLGEWTQSPSDSSNNNSSGGGDNYSVALKGVVRPQDAIHAVEMGFSTIWISNHGGRQLDTAPATLSVLPSMKEAVKVGNVTLIIDGGIQSGADIATALALGADGVGIGKPYLWGLCAGGYEGVNKVFQILQTELEQTMQEWNVASIGDLKVRGRELLLHKECDEVQ</sequence>
<protein>
    <submittedName>
        <fullName evidence="4">Glycolate oxidase</fullName>
    </submittedName>
</protein>
<feature type="domain" description="FMN hydroxy acid dehydrogenase" evidence="3">
    <location>
        <begin position="37"/>
        <end position="450"/>
    </location>
</feature>
<dbReference type="PROSITE" id="PS00557">
    <property type="entry name" value="FMN_HYDROXY_ACID_DH_1"/>
    <property type="match status" value="1"/>
</dbReference>
<dbReference type="OrthoDB" id="1925334at2759"/>
<reference evidence="4" key="1">
    <citation type="journal article" date="2021" name="Sci. Rep.">
        <title>Diploid genomic architecture of Nitzschia inconspicua, an elite biomass production diatom.</title>
        <authorList>
            <person name="Oliver A."/>
            <person name="Podell S."/>
            <person name="Pinowska A."/>
            <person name="Traller J.C."/>
            <person name="Smith S.R."/>
            <person name="McClure R."/>
            <person name="Beliaev A."/>
            <person name="Bohutskyi P."/>
            <person name="Hill E.A."/>
            <person name="Rabines A."/>
            <person name="Zheng H."/>
            <person name="Allen L.Z."/>
            <person name="Kuo A."/>
            <person name="Grigoriev I.V."/>
            <person name="Allen A.E."/>
            <person name="Hazlebeck D."/>
            <person name="Allen E.E."/>
        </authorList>
    </citation>
    <scope>NUCLEOTIDE SEQUENCE</scope>
    <source>
        <strain evidence="4">Hildebrandi</strain>
    </source>
</reference>
<gene>
    <name evidence="4" type="ORF">IV203_017653</name>
    <name evidence="5" type="ORF">IV203_025806</name>
</gene>
<dbReference type="PANTHER" id="PTHR10578">
    <property type="entry name" value="S -2-HYDROXY-ACID OXIDASE-RELATED"/>
    <property type="match status" value="1"/>
</dbReference>
<keyword evidence="6" id="KW-1185">Reference proteome</keyword>
<evidence type="ECO:0000256" key="2">
    <source>
        <dbReference type="ARBA" id="ARBA00023002"/>
    </source>
</evidence>
<dbReference type="InterPro" id="IPR008259">
    <property type="entry name" value="FMN_hydac_DH_AS"/>
</dbReference>
<dbReference type="PIRSF" id="PIRSF000138">
    <property type="entry name" value="Al-hdrx_acd_dh"/>
    <property type="match status" value="1"/>
</dbReference>
<dbReference type="Pfam" id="PF01070">
    <property type="entry name" value="FMN_dh"/>
    <property type="match status" value="1"/>
</dbReference>
<comment type="cofactor">
    <cofactor evidence="1">
        <name>FMN</name>
        <dbReference type="ChEBI" id="CHEBI:58210"/>
    </cofactor>
</comment>
<organism evidence="4 6">
    <name type="scientific">Nitzschia inconspicua</name>
    <dbReference type="NCBI Taxonomy" id="303405"/>
    <lineage>
        <taxon>Eukaryota</taxon>
        <taxon>Sar</taxon>
        <taxon>Stramenopiles</taxon>
        <taxon>Ochrophyta</taxon>
        <taxon>Bacillariophyta</taxon>
        <taxon>Bacillariophyceae</taxon>
        <taxon>Bacillariophycidae</taxon>
        <taxon>Bacillariales</taxon>
        <taxon>Bacillariaceae</taxon>
        <taxon>Nitzschia</taxon>
    </lineage>
</organism>
<dbReference type="InterPro" id="IPR000262">
    <property type="entry name" value="FMN-dep_DH"/>
</dbReference>
<accession>A0A9K3K9G2</accession>
<dbReference type="EMBL" id="JAGRRH010000041">
    <property type="protein sequence ID" value="KAG7339076.1"/>
    <property type="molecule type" value="Genomic_DNA"/>
</dbReference>
<evidence type="ECO:0000313" key="6">
    <source>
        <dbReference type="Proteomes" id="UP000693970"/>
    </source>
</evidence>
<evidence type="ECO:0000313" key="5">
    <source>
        <dbReference type="EMBL" id="KAG7362140.1"/>
    </source>
</evidence>
<evidence type="ECO:0000259" key="3">
    <source>
        <dbReference type="PROSITE" id="PS51349"/>
    </source>
</evidence>
<dbReference type="AlphaFoldDB" id="A0A9K3K9G2"/>
<reference evidence="4" key="2">
    <citation type="submission" date="2021-04" db="EMBL/GenBank/DDBJ databases">
        <authorList>
            <person name="Podell S."/>
        </authorList>
    </citation>
    <scope>NUCLEOTIDE SEQUENCE</scope>
    <source>
        <strain evidence="4">Hildebrandi</strain>
    </source>
</reference>
<comment type="caution">
    <text evidence="4">The sequence shown here is derived from an EMBL/GenBank/DDBJ whole genome shotgun (WGS) entry which is preliminary data.</text>
</comment>
<proteinExistence type="predicted"/>
<dbReference type="CDD" id="cd02809">
    <property type="entry name" value="alpha_hydroxyacid_oxid_FMN"/>
    <property type="match status" value="1"/>
</dbReference>
<dbReference type="GO" id="GO:0016491">
    <property type="term" value="F:oxidoreductase activity"/>
    <property type="evidence" value="ECO:0007669"/>
    <property type="project" value="UniProtKB-KW"/>
</dbReference>
<name>A0A9K3K9G2_9STRA</name>